<proteinExistence type="predicted"/>
<name>A0A1H9SCI9_9FIRM</name>
<accession>A0A1H9SCI9</accession>
<dbReference type="EMBL" id="FOGW01000011">
    <property type="protein sequence ID" value="SER82720.1"/>
    <property type="molecule type" value="Genomic_DNA"/>
</dbReference>
<reference evidence="2" key="1">
    <citation type="submission" date="2016-10" db="EMBL/GenBank/DDBJ databases">
        <authorList>
            <person name="Varghese N."/>
            <person name="Submissions S."/>
        </authorList>
    </citation>
    <scope>NUCLEOTIDE SEQUENCE [LARGE SCALE GENOMIC DNA]</scope>
    <source>
        <strain evidence="2">S1b</strain>
    </source>
</reference>
<sequence length="213" mass="24568">MKIKHKICFAIGVIVLINFTACNIKSKENVDSGKSVYELKASKKALKKEQEFTNPFVKGKMTYKILEYKENKSLKDAQIEKSSIEEPHNQYAKQEVGEKHRKLEDFVNDDTSMKKDSVFITIKLKISNIDAEGITKKDEFTSYEITLFGGNPVNHYYPVYFSEAGKADKEQKFHYRIKKGETKEVVLGYFVQREDLKTLVGTISNSEIQFKLK</sequence>
<evidence type="ECO:0000313" key="2">
    <source>
        <dbReference type="Proteomes" id="UP000182471"/>
    </source>
</evidence>
<dbReference type="AlphaFoldDB" id="A0A1H9SCI9"/>
<evidence type="ECO:0008006" key="3">
    <source>
        <dbReference type="Google" id="ProtNLM"/>
    </source>
</evidence>
<keyword evidence="2" id="KW-1185">Reference proteome</keyword>
<organism evidence="1 2">
    <name type="scientific">Lachnobacterium bovis</name>
    <dbReference type="NCBI Taxonomy" id="140626"/>
    <lineage>
        <taxon>Bacteria</taxon>
        <taxon>Bacillati</taxon>
        <taxon>Bacillota</taxon>
        <taxon>Clostridia</taxon>
        <taxon>Lachnospirales</taxon>
        <taxon>Lachnospiraceae</taxon>
        <taxon>Lachnobacterium</taxon>
    </lineage>
</organism>
<gene>
    <name evidence="1" type="ORF">SAMN02910429_01197</name>
</gene>
<evidence type="ECO:0000313" key="1">
    <source>
        <dbReference type="EMBL" id="SER82720.1"/>
    </source>
</evidence>
<dbReference type="Proteomes" id="UP000182471">
    <property type="component" value="Unassembled WGS sequence"/>
</dbReference>
<dbReference type="RefSeq" id="WP_074730581.1">
    <property type="nucleotide sequence ID" value="NZ_FOGW01000011.1"/>
</dbReference>
<protein>
    <recommendedName>
        <fullName evidence="3">DUF4352 domain-containing protein</fullName>
    </recommendedName>
</protein>